<organism evidence="1 2">
    <name type="scientific">Papaver somniferum</name>
    <name type="common">Opium poppy</name>
    <dbReference type="NCBI Taxonomy" id="3469"/>
    <lineage>
        <taxon>Eukaryota</taxon>
        <taxon>Viridiplantae</taxon>
        <taxon>Streptophyta</taxon>
        <taxon>Embryophyta</taxon>
        <taxon>Tracheophyta</taxon>
        <taxon>Spermatophyta</taxon>
        <taxon>Magnoliopsida</taxon>
        <taxon>Ranunculales</taxon>
        <taxon>Papaveraceae</taxon>
        <taxon>Papaveroideae</taxon>
        <taxon>Papaver</taxon>
    </lineage>
</organism>
<dbReference type="Gramene" id="RZC43653">
    <property type="protein sequence ID" value="RZC43653"/>
    <property type="gene ID" value="C5167_036591"/>
</dbReference>
<dbReference type="Proteomes" id="UP000316621">
    <property type="component" value="Chromosome 1"/>
</dbReference>
<evidence type="ECO:0000313" key="1">
    <source>
        <dbReference type="EMBL" id="RZC43653.1"/>
    </source>
</evidence>
<protein>
    <submittedName>
        <fullName evidence="1">Uncharacterized protein</fullName>
    </submittedName>
</protein>
<dbReference type="EMBL" id="CM010715">
    <property type="protein sequence ID" value="RZC43653.1"/>
    <property type="molecule type" value="Genomic_DNA"/>
</dbReference>
<accession>A0A4Y7I448</accession>
<name>A0A4Y7I448_PAPSO</name>
<gene>
    <name evidence="1" type="ORF">C5167_036591</name>
</gene>
<dbReference type="AlphaFoldDB" id="A0A4Y7I448"/>
<dbReference type="InterPro" id="IPR046427">
    <property type="entry name" value="Legumain_prodom_sf"/>
</dbReference>
<sequence>MISAFRVFSRVFSTTRAIDENVHLRPELQRLSKQVKVFNKADVKRATKGSLIYATNSPAQAKNTAHEVFDQKPERRKKGNQYVPVRRSSTLKYGLLTGVREILVRRTMATGSCTGTHPGDGEHNSSLIIDHKPYGDLVANCDADLIYFELKYQNSPEGSEEKAKAWQAYQNILQQRRYFDSRMDLVGEFIFGTTEKASSVMKAARPAEQLVCSPAPENNYFHVLGQIFYSLD</sequence>
<reference evidence="1 2" key="1">
    <citation type="journal article" date="2018" name="Science">
        <title>The opium poppy genome and morphinan production.</title>
        <authorList>
            <person name="Guo L."/>
            <person name="Winzer T."/>
            <person name="Yang X."/>
            <person name="Li Y."/>
            <person name="Ning Z."/>
            <person name="He Z."/>
            <person name="Teodor R."/>
            <person name="Lu Y."/>
            <person name="Bowser T.A."/>
            <person name="Graham I.A."/>
            <person name="Ye K."/>
        </authorList>
    </citation>
    <scope>NUCLEOTIDE SEQUENCE [LARGE SCALE GENOMIC DNA]</scope>
    <source>
        <strain evidence="2">cv. HN1</strain>
        <tissue evidence="1">Leaves</tissue>
    </source>
</reference>
<proteinExistence type="predicted"/>
<dbReference type="Gene3D" id="1.10.132.130">
    <property type="match status" value="1"/>
</dbReference>
<keyword evidence="2" id="KW-1185">Reference proteome</keyword>
<evidence type="ECO:0000313" key="2">
    <source>
        <dbReference type="Proteomes" id="UP000316621"/>
    </source>
</evidence>